<accession>A0A518FTK3</accession>
<protein>
    <submittedName>
        <fullName evidence="1">Uncharacterized protein</fullName>
    </submittedName>
</protein>
<sequence length="34" mass="3886">MTAPNSFRYTHTQQQLQTLFLLRDIGTPLNLLPG</sequence>
<gene>
    <name evidence="1" type="ORF">Pan153_43340</name>
</gene>
<dbReference type="AlphaFoldDB" id="A0A518FTK3"/>
<reference evidence="1 2" key="1">
    <citation type="submission" date="2019-02" db="EMBL/GenBank/DDBJ databases">
        <title>Deep-cultivation of Planctomycetes and their phenomic and genomic characterization uncovers novel biology.</title>
        <authorList>
            <person name="Wiegand S."/>
            <person name="Jogler M."/>
            <person name="Boedeker C."/>
            <person name="Pinto D."/>
            <person name="Vollmers J."/>
            <person name="Rivas-Marin E."/>
            <person name="Kohn T."/>
            <person name="Peeters S.H."/>
            <person name="Heuer A."/>
            <person name="Rast P."/>
            <person name="Oberbeckmann S."/>
            <person name="Bunk B."/>
            <person name="Jeske O."/>
            <person name="Meyerdierks A."/>
            <person name="Storesund J.E."/>
            <person name="Kallscheuer N."/>
            <person name="Luecker S."/>
            <person name="Lage O.M."/>
            <person name="Pohl T."/>
            <person name="Merkel B.J."/>
            <person name="Hornburger P."/>
            <person name="Mueller R.-W."/>
            <person name="Bruemmer F."/>
            <person name="Labrenz M."/>
            <person name="Spormann A.M."/>
            <person name="Op den Camp H."/>
            <person name="Overmann J."/>
            <person name="Amann R."/>
            <person name="Jetten M.S.M."/>
            <person name="Mascher T."/>
            <person name="Medema M.H."/>
            <person name="Devos D.P."/>
            <person name="Kaster A.-K."/>
            <person name="Ovreas L."/>
            <person name="Rohde M."/>
            <person name="Galperin M.Y."/>
            <person name="Jogler C."/>
        </authorList>
    </citation>
    <scope>NUCLEOTIDE SEQUENCE [LARGE SCALE GENOMIC DNA]</scope>
    <source>
        <strain evidence="1 2">Pan153</strain>
    </source>
</reference>
<proteinExistence type="predicted"/>
<evidence type="ECO:0000313" key="1">
    <source>
        <dbReference type="EMBL" id="QDV19668.1"/>
    </source>
</evidence>
<dbReference type="Proteomes" id="UP000320839">
    <property type="component" value="Chromosome"/>
</dbReference>
<organism evidence="1 2">
    <name type="scientific">Gimesia panareensis</name>
    <dbReference type="NCBI Taxonomy" id="2527978"/>
    <lineage>
        <taxon>Bacteria</taxon>
        <taxon>Pseudomonadati</taxon>
        <taxon>Planctomycetota</taxon>
        <taxon>Planctomycetia</taxon>
        <taxon>Planctomycetales</taxon>
        <taxon>Planctomycetaceae</taxon>
        <taxon>Gimesia</taxon>
    </lineage>
</organism>
<name>A0A518FTK3_9PLAN</name>
<evidence type="ECO:0000313" key="2">
    <source>
        <dbReference type="Proteomes" id="UP000320839"/>
    </source>
</evidence>
<dbReference type="EMBL" id="CP036317">
    <property type="protein sequence ID" value="QDV19668.1"/>
    <property type="molecule type" value="Genomic_DNA"/>
</dbReference>